<proteinExistence type="evidence at transcript level"/>
<dbReference type="EMBL" id="CM000782">
    <property type="protein sequence ID" value="AQK81607.1"/>
    <property type="molecule type" value="Genomic_DNA"/>
</dbReference>
<evidence type="ECO:0000313" key="2">
    <source>
        <dbReference type="EMBL" id="AQK81607.1"/>
    </source>
</evidence>
<name>B7ZYA5_MAIZE</name>
<gene>
    <name evidence="2" type="ORF">ZEAMMB73_Zm00001d036651</name>
</gene>
<dbReference type="EMBL" id="CM000782">
    <property type="protein sequence ID" value="AQK81610.1"/>
    <property type="molecule type" value="Genomic_DNA"/>
</dbReference>
<dbReference type="AlphaFoldDB" id="B7ZYA5"/>
<organism evidence="1">
    <name type="scientific">Zea mays</name>
    <name type="common">Maize</name>
    <dbReference type="NCBI Taxonomy" id="4577"/>
    <lineage>
        <taxon>Eukaryota</taxon>
        <taxon>Viridiplantae</taxon>
        <taxon>Streptophyta</taxon>
        <taxon>Embryophyta</taxon>
        <taxon>Tracheophyta</taxon>
        <taxon>Spermatophyta</taxon>
        <taxon>Magnoliopsida</taxon>
        <taxon>Liliopsida</taxon>
        <taxon>Poales</taxon>
        <taxon>Poaceae</taxon>
        <taxon>PACMAD clade</taxon>
        <taxon>Panicoideae</taxon>
        <taxon>Andropogonodae</taxon>
        <taxon>Andropogoneae</taxon>
        <taxon>Tripsacinae</taxon>
        <taxon>Zea</taxon>
    </lineage>
</organism>
<dbReference type="EMBL" id="BT054297">
    <property type="protein sequence ID" value="ACL52904.1"/>
    <property type="molecule type" value="mRNA"/>
</dbReference>
<dbReference type="PaxDb" id="4577-GRMZM2G028389_P01"/>
<reference evidence="2" key="2">
    <citation type="submission" date="2015-12" db="EMBL/GenBank/DDBJ databases">
        <title>Update maize B73 reference genome by single molecule sequencing technologies.</title>
        <authorList>
            <consortium name="Maize Genome Sequencing Project"/>
            <person name="Ware D."/>
        </authorList>
    </citation>
    <scope>NUCLEOTIDE SEQUENCE</scope>
    <source>
        <tissue evidence="2">Seedling</tissue>
    </source>
</reference>
<evidence type="ECO:0000313" key="1">
    <source>
        <dbReference type="EMBL" id="ACL52904.1"/>
    </source>
</evidence>
<dbReference type="eggNOG" id="ENOG502RXSP">
    <property type="taxonomic scope" value="Eukaryota"/>
</dbReference>
<sequence>MASTPLPPRHLDSANSIEEKDKIIEITGLQNLAKSLSTQHCDTRSDRSSARGSRLHWHEFIATNQPLREYCDASRGCRAINREKAIYLSQTWLLGRRYPWRSGRRPRGLRR</sequence>
<reference evidence="1" key="1">
    <citation type="journal article" date="2009" name="PLoS Genet.">
        <title>Sequencing, mapping, and analysis of 27,455 maize full-length cDNAs.</title>
        <authorList>
            <person name="Soderlund C."/>
            <person name="Descour A."/>
            <person name="Kudrna D."/>
            <person name="Bomhoff M."/>
            <person name="Boyd L."/>
            <person name="Currie J."/>
            <person name="Angelova A."/>
            <person name="Collura K."/>
            <person name="Wissotski M."/>
            <person name="Ashley E."/>
            <person name="Morrow D."/>
            <person name="Fernandes J."/>
            <person name="Walbot V."/>
            <person name="Yu Y."/>
        </authorList>
    </citation>
    <scope>NUCLEOTIDE SEQUENCE</scope>
    <source>
        <strain evidence="1">B73</strain>
    </source>
</reference>
<protein>
    <submittedName>
        <fullName evidence="2">F10K1.23</fullName>
    </submittedName>
</protein>
<accession>B7ZYA5</accession>